<feature type="transmembrane region" description="Helical" evidence="1">
    <location>
        <begin position="215"/>
        <end position="235"/>
    </location>
</feature>
<dbReference type="SUPFAM" id="SSF103481">
    <property type="entry name" value="Multidrug resistance efflux transporter EmrE"/>
    <property type="match status" value="2"/>
</dbReference>
<dbReference type="InterPro" id="IPR052756">
    <property type="entry name" value="Alkyne_AA_exporter"/>
</dbReference>
<keyword evidence="1" id="KW-1133">Transmembrane helix</keyword>
<feature type="transmembrane region" description="Helical" evidence="1">
    <location>
        <begin position="125"/>
        <end position="143"/>
    </location>
</feature>
<evidence type="ECO:0000313" key="3">
    <source>
        <dbReference type="EMBL" id="MBA8879490.1"/>
    </source>
</evidence>
<evidence type="ECO:0000313" key="4">
    <source>
        <dbReference type="Proteomes" id="UP000549052"/>
    </source>
</evidence>
<dbReference type="InterPro" id="IPR037185">
    <property type="entry name" value="EmrE-like"/>
</dbReference>
<feature type="transmembrane region" description="Helical" evidence="1">
    <location>
        <begin position="149"/>
        <end position="168"/>
    </location>
</feature>
<keyword evidence="4" id="KW-1185">Reference proteome</keyword>
<evidence type="ECO:0000259" key="2">
    <source>
        <dbReference type="Pfam" id="PF00892"/>
    </source>
</evidence>
<dbReference type="Gene3D" id="1.10.3730.20">
    <property type="match status" value="1"/>
</dbReference>
<keyword evidence="1" id="KW-0812">Transmembrane</keyword>
<dbReference type="AlphaFoldDB" id="A0A839ESA3"/>
<dbReference type="EMBL" id="JACGXN010000004">
    <property type="protein sequence ID" value="MBA8879490.1"/>
    <property type="molecule type" value="Genomic_DNA"/>
</dbReference>
<dbReference type="Pfam" id="PF00892">
    <property type="entry name" value="EamA"/>
    <property type="match status" value="2"/>
</dbReference>
<name>A0A839ESA3_9HYPH</name>
<organism evidence="3 4">
    <name type="scientific">Phyllobacterium myrsinacearum</name>
    <dbReference type="NCBI Taxonomy" id="28101"/>
    <lineage>
        <taxon>Bacteria</taxon>
        <taxon>Pseudomonadati</taxon>
        <taxon>Pseudomonadota</taxon>
        <taxon>Alphaproteobacteria</taxon>
        <taxon>Hyphomicrobiales</taxon>
        <taxon>Phyllobacteriaceae</taxon>
        <taxon>Phyllobacterium</taxon>
    </lineage>
</organism>
<keyword evidence="1" id="KW-0472">Membrane</keyword>
<accession>A0A839ESA3</accession>
<feature type="transmembrane region" description="Helical" evidence="1">
    <location>
        <begin position="269"/>
        <end position="287"/>
    </location>
</feature>
<feature type="transmembrane region" description="Helical" evidence="1">
    <location>
        <begin position="95"/>
        <end position="118"/>
    </location>
</feature>
<feature type="transmembrane region" description="Helical" evidence="1">
    <location>
        <begin position="247"/>
        <end position="263"/>
    </location>
</feature>
<dbReference type="PANTHER" id="PTHR12715">
    <property type="entry name" value="TRANSPORTER, DRUG/METABOLITE EXPORTER FAMILY"/>
    <property type="match status" value="1"/>
</dbReference>
<dbReference type="Proteomes" id="UP000549052">
    <property type="component" value="Unassembled WGS sequence"/>
</dbReference>
<feature type="domain" description="EamA" evidence="2">
    <location>
        <begin position="152"/>
        <end position="286"/>
    </location>
</feature>
<reference evidence="3 4" key="1">
    <citation type="submission" date="2020-07" db="EMBL/GenBank/DDBJ databases">
        <title>Genomic Encyclopedia of Type Strains, Phase IV (KMG-V): Genome sequencing to study the core and pangenomes of soil and plant-associated prokaryotes.</title>
        <authorList>
            <person name="Whitman W."/>
        </authorList>
    </citation>
    <scope>NUCLEOTIDE SEQUENCE [LARGE SCALE GENOMIC DNA]</scope>
    <source>
        <strain evidence="3 4">AN3</strain>
    </source>
</reference>
<protein>
    <submittedName>
        <fullName evidence="3">Drug/metabolite transporter (DMT)-like permease</fullName>
    </submittedName>
</protein>
<gene>
    <name evidence="3" type="ORF">FHW16_003209</name>
</gene>
<comment type="caution">
    <text evidence="3">The sequence shown here is derived from an EMBL/GenBank/DDBJ whole genome shotgun (WGS) entry which is preliminary data.</text>
</comment>
<feature type="transmembrane region" description="Helical" evidence="1">
    <location>
        <begin position="180"/>
        <end position="203"/>
    </location>
</feature>
<dbReference type="GO" id="GO:0016020">
    <property type="term" value="C:membrane"/>
    <property type="evidence" value="ECO:0007669"/>
    <property type="project" value="InterPro"/>
</dbReference>
<feature type="domain" description="EamA" evidence="2">
    <location>
        <begin position="11"/>
        <end position="141"/>
    </location>
</feature>
<sequence>MTQSRPTLLPALAIATTILVWATAFPAIKLALTELQPLPLASIRYAIAALLAVFWLIWTRPVRMPFRHLLLCAACGIVGGAGYSVLLNIGQQTVAAGAASFLIKTESLWMATLAVLLLKERFSPIAWGGTLLCIVGIGLIASAQAGGLTLNSGAAFVLAAALCSASGFTVQRHLVARYGALHVAAIMFIAAALALSPWLPLALTQTGNATTTVRIWIAFLGVFPTAIGLVCWAYALGRFGVARAGNFLYLIAPLAMLIAWMIAGEPPKTTTVMGGMLILAGVIIVNTRGKAATPQIQTMAEVPVTDPAKG</sequence>
<feature type="transmembrane region" description="Helical" evidence="1">
    <location>
        <begin position="69"/>
        <end position="89"/>
    </location>
</feature>
<dbReference type="RefSeq" id="WP_182550130.1">
    <property type="nucleotide sequence ID" value="NZ_JACGXN010000004.1"/>
</dbReference>
<dbReference type="PANTHER" id="PTHR12715:SF4">
    <property type="entry name" value="EAMA DOMAIN-CONTAINING PROTEIN"/>
    <property type="match status" value="1"/>
</dbReference>
<dbReference type="InterPro" id="IPR000620">
    <property type="entry name" value="EamA_dom"/>
</dbReference>
<feature type="transmembrane region" description="Helical" evidence="1">
    <location>
        <begin position="38"/>
        <end position="57"/>
    </location>
</feature>
<proteinExistence type="predicted"/>
<evidence type="ECO:0000256" key="1">
    <source>
        <dbReference type="SAM" id="Phobius"/>
    </source>
</evidence>